<dbReference type="SUPFAM" id="SSF51322">
    <property type="entry name" value="Cyanovirin-N"/>
    <property type="match status" value="1"/>
</dbReference>
<protein>
    <recommendedName>
        <fullName evidence="1">Cyanovirin-N domain-containing protein</fullName>
    </recommendedName>
</protein>
<sequence length="111" mass="12307">MSFYRTAEDISLKDDHILVAKVANEEGEMVDSEFDLNSCIGNDEGRFLWGGNDFAGSAEEISFSIEGEDNVPVLRAKLSNSEGEQFDADVNLAEHITNDNGELKYQEESLL</sequence>
<comment type="caution">
    <text evidence="2">The sequence shown here is derived from an EMBL/GenBank/DDBJ whole genome shotgun (WGS) entry which is preliminary data.</text>
</comment>
<dbReference type="InterPro" id="IPR011058">
    <property type="entry name" value="Cyanovirin-N"/>
</dbReference>
<dbReference type="InterPro" id="IPR036673">
    <property type="entry name" value="Cyanovirin-N_sf"/>
</dbReference>
<reference evidence="3" key="1">
    <citation type="journal article" date="2016" name="Genome Announc.">
        <title>Draft genome sequence of Aspergillus niger strain An76.</title>
        <authorList>
            <person name="Gong W."/>
            <person name="Cheng Z."/>
            <person name="Zhang H."/>
            <person name="Liu L."/>
            <person name="Gao P."/>
            <person name="Wang L."/>
        </authorList>
    </citation>
    <scope>NUCLEOTIDE SEQUENCE [LARGE SCALE GENOMIC DNA]</scope>
    <source>
        <strain evidence="3">An76</strain>
    </source>
</reference>
<dbReference type="Pfam" id="PF08881">
    <property type="entry name" value="CVNH"/>
    <property type="match status" value="1"/>
</dbReference>
<dbReference type="OMA" id="EWNDSEI"/>
<feature type="domain" description="Cyanovirin-N" evidence="1">
    <location>
        <begin position="2"/>
        <end position="105"/>
    </location>
</feature>
<dbReference type="Gene3D" id="2.30.60.10">
    <property type="entry name" value="Cyanovirin-N"/>
    <property type="match status" value="1"/>
</dbReference>
<dbReference type="VEuPathDB" id="FungiDB:ATCC64974_18580"/>
<dbReference type="VEuPathDB" id="FungiDB:An01g05960"/>
<name>A0A100I331_ASPNG</name>
<dbReference type="EMBL" id="BCMY01000001">
    <property type="protein sequence ID" value="GAQ33812.1"/>
    <property type="molecule type" value="Genomic_DNA"/>
</dbReference>
<dbReference type="SMART" id="SM01111">
    <property type="entry name" value="CVNH"/>
    <property type="match status" value="1"/>
</dbReference>
<proteinExistence type="predicted"/>
<dbReference type="OrthoDB" id="2441380at2759"/>
<evidence type="ECO:0000313" key="2">
    <source>
        <dbReference type="EMBL" id="GAQ33812.1"/>
    </source>
</evidence>
<evidence type="ECO:0000259" key="1">
    <source>
        <dbReference type="SMART" id="SM01111"/>
    </source>
</evidence>
<dbReference type="PANTHER" id="PTHR42076:SF1">
    <property type="entry name" value="CYANOVIRIN-N DOMAIN-CONTAINING PROTEIN"/>
    <property type="match status" value="1"/>
</dbReference>
<organism evidence="2 3">
    <name type="scientific">Aspergillus niger</name>
    <dbReference type="NCBI Taxonomy" id="5061"/>
    <lineage>
        <taxon>Eukaryota</taxon>
        <taxon>Fungi</taxon>
        <taxon>Dikarya</taxon>
        <taxon>Ascomycota</taxon>
        <taxon>Pezizomycotina</taxon>
        <taxon>Eurotiomycetes</taxon>
        <taxon>Eurotiomycetidae</taxon>
        <taxon>Eurotiales</taxon>
        <taxon>Aspergillaceae</taxon>
        <taxon>Aspergillus</taxon>
        <taxon>Aspergillus subgen. Circumdati</taxon>
    </lineage>
</organism>
<dbReference type="VEuPathDB" id="FungiDB:M747DRAFT_343822"/>
<evidence type="ECO:0000313" key="3">
    <source>
        <dbReference type="Proteomes" id="UP000068243"/>
    </source>
</evidence>
<accession>A0A100I331</accession>
<dbReference type="AlphaFoldDB" id="A0A100I331"/>
<dbReference type="Proteomes" id="UP000068243">
    <property type="component" value="Unassembled WGS sequence"/>
</dbReference>
<gene>
    <name evidence="2" type="ORF">ABL_00362</name>
</gene>
<dbReference type="VEuPathDB" id="FungiDB:ASPNIDRAFT2_1162384"/>
<dbReference type="PANTHER" id="PTHR42076">
    <property type="entry name" value="CYANOVIRIN-N HOMOLOG"/>
    <property type="match status" value="1"/>
</dbReference>